<protein>
    <submittedName>
        <fullName evidence="2">4Fe-4S binding protein</fullName>
    </submittedName>
</protein>
<evidence type="ECO:0000259" key="1">
    <source>
        <dbReference type="PROSITE" id="PS51379"/>
    </source>
</evidence>
<dbReference type="SUPFAM" id="SSF54862">
    <property type="entry name" value="4Fe-4S ferredoxins"/>
    <property type="match status" value="1"/>
</dbReference>
<dbReference type="RefSeq" id="WP_176964376.1">
    <property type="nucleotide sequence ID" value="NZ_CP058215.1"/>
</dbReference>
<dbReference type="InterPro" id="IPR017900">
    <property type="entry name" value="4Fe4S_Fe_S_CS"/>
</dbReference>
<dbReference type="Pfam" id="PF13187">
    <property type="entry name" value="Fer4_9"/>
    <property type="match status" value="1"/>
</dbReference>
<organism evidence="2 3">
    <name type="scientific">Methanolobus zinderi</name>
    <dbReference type="NCBI Taxonomy" id="536044"/>
    <lineage>
        <taxon>Archaea</taxon>
        <taxon>Methanobacteriati</taxon>
        <taxon>Methanobacteriota</taxon>
        <taxon>Stenosarchaea group</taxon>
        <taxon>Methanomicrobia</taxon>
        <taxon>Methanosarcinales</taxon>
        <taxon>Methanosarcinaceae</taxon>
        <taxon>Methanolobus</taxon>
    </lineage>
</organism>
<dbReference type="GO" id="GO:0016491">
    <property type="term" value="F:oxidoreductase activity"/>
    <property type="evidence" value="ECO:0007669"/>
    <property type="project" value="UniProtKB-ARBA"/>
</dbReference>
<dbReference type="Proteomes" id="UP000509594">
    <property type="component" value="Chromosome"/>
</dbReference>
<evidence type="ECO:0000313" key="3">
    <source>
        <dbReference type="Proteomes" id="UP000509594"/>
    </source>
</evidence>
<evidence type="ECO:0000313" key="2">
    <source>
        <dbReference type="EMBL" id="QLC49313.1"/>
    </source>
</evidence>
<dbReference type="GeneID" id="55820621"/>
<proteinExistence type="predicted"/>
<name>A0A7D5E5T7_9EURY</name>
<feature type="domain" description="4Fe-4S ferredoxin-type" evidence="1">
    <location>
        <begin position="33"/>
        <end position="61"/>
    </location>
</feature>
<keyword evidence="3" id="KW-1185">Reference proteome</keyword>
<accession>A0A7D5E5T7</accession>
<dbReference type="AlphaFoldDB" id="A0A7D5E5T7"/>
<dbReference type="EMBL" id="CP058215">
    <property type="protein sequence ID" value="QLC49313.1"/>
    <property type="molecule type" value="Genomic_DNA"/>
</dbReference>
<gene>
    <name evidence="2" type="ORF">HWN40_03060</name>
</gene>
<dbReference type="OrthoDB" id="2837at2157"/>
<dbReference type="Gene3D" id="3.30.70.20">
    <property type="match status" value="1"/>
</dbReference>
<dbReference type="InterPro" id="IPR017896">
    <property type="entry name" value="4Fe4S_Fe-S-bd"/>
</dbReference>
<dbReference type="PROSITE" id="PS00198">
    <property type="entry name" value="4FE4S_FER_1"/>
    <property type="match status" value="1"/>
</dbReference>
<reference evidence="2 3" key="1">
    <citation type="submission" date="2020-06" db="EMBL/GenBank/DDBJ databases">
        <title>Methanolobus halotolerans sp. nov., isolated from a saline lake Tus in Siberia.</title>
        <authorList>
            <person name="Shen Y."/>
            <person name="Chen S.-C."/>
            <person name="Lai M.-C."/>
            <person name="Huang H.-H."/>
            <person name="Chiu H.-H."/>
            <person name="Tang S.-L."/>
            <person name="Rogozin D.Y."/>
            <person name="Degermendzhy A.G."/>
        </authorList>
    </citation>
    <scope>NUCLEOTIDE SEQUENCE [LARGE SCALE GENOMIC DNA]</scope>
    <source>
        <strain evidence="2 3">DSM 21339</strain>
    </source>
</reference>
<dbReference type="PROSITE" id="PS51379">
    <property type="entry name" value="4FE4S_FER_2"/>
    <property type="match status" value="1"/>
</dbReference>
<dbReference type="KEGG" id="mzi:HWN40_03060"/>
<sequence length="61" mass="6847">MNEIEGHIAVIGCRKCGKCNNICPHDALYRVDGVVRVNYDLCTVCMECVRTCPNKALVYIE</sequence>